<evidence type="ECO:0000259" key="2">
    <source>
        <dbReference type="Pfam" id="PF07514"/>
    </source>
</evidence>
<protein>
    <submittedName>
        <fullName evidence="3">Type VI secretion protein</fullName>
    </submittedName>
</protein>
<sequence>MDSATRTPTNFRSIDSLQKLGELSKRVELIRQCANEAKPVYFEQKWMAVLVRCADWHSSQPLSPELYREPGGALRWTIELAFYAMRLAGAQKFAANLTSEERRRVEPQYNYGVFIAAVCSGLDEPHRHFRVIRAHDDAEWNPSAHGALNPWLDGSEYRLGRREVALPVERMRTGVLAQLIVGRELLSELDTEVLAQIFGAINPAPMPMQGESITHKVVRDAVKVATDFDLKAQRAEFAAVEFSVPPAIDVANVLVPVQEPVTVPFPEDEAPPAGSVASPTAAPSPSSKPPGGKPVDPRQISLLEEVPGEPGTAGGTLAAVPTLEEGLKDYPAMIVDFFRALKEDVASGKAKVTWAKLGLNIPKKSLGGYGIASDTLIDVLRKKGVLLDNGKAEIMIAQGIGRLIKAREEASP</sequence>
<dbReference type="InterPro" id="IPR011119">
    <property type="entry name" value="Unchr_helicase_relaxase_TraI"/>
</dbReference>
<organism evidence="3 4">
    <name type="scientific">Paraburkholderia polaris</name>
    <dbReference type="NCBI Taxonomy" id="2728848"/>
    <lineage>
        <taxon>Bacteria</taxon>
        <taxon>Pseudomonadati</taxon>
        <taxon>Pseudomonadota</taxon>
        <taxon>Betaproteobacteria</taxon>
        <taxon>Burkholderiales</taxon>
        <taxon>Burkholderiaceae</taxon>
        <taxon>Paraburkholderia</taxon>
    </lineage>
</organism>
<feature type="region of interest" description="Disordered" evidence="1">
    <location>
        <begin position="265"/>
        <end position="298"/>
    </location>
</feature>
<keyword evidence="4" id="KW-1185">Reference proteome</keyword>
<comment type="caution">
    <text evidence="3">The sequence shown here is derived from an EMBL/GenBank/DDBJ whole genome shotgun (WGS) entry which is preliminary data.</text>
</comment>
<dbReference type="Proteomes" id="UP000544134">
    <property type="component" value="Unassembled WGS sequence"/>
</dbReference>
<name>A0A848IQR5_9BURK</name>
<dbReference type="AlphaFoldDB" id="A0A848IQR5"/>
<evidence type="ECO:0000313" key="3">
    <source>
        <dbReference type="EMBL" id="NMM01497.1"/>
    </source>
</evidence>
<evidence type="ECO:0000313" key="4">
    <source>
        <dbReference type="Proteomes" id="UP000544134"/>
    </source>
</evidence>
<feature type="domain" description="Uncharacterised" evidence="2">
    <location>
        <begin position="42"/>
        <end position="232"/>
    </location>
</feature>
<dbReference type="EMBL" id="JABBGJ010000031">
    <property type="protein sequence ID" value="NMM01497.1"/>
    <property type="molecule type" value="Genomic_DNA"/>
</dbReference>
<feature type="compositionally biased region" description="Low complexity" evidence="1">
    <location>
        <begin position="271"/>
        <end position="285"/>
    </location>
</feature>
<evidence type="ECO:0000256" key="1">
    <source>
        <dbReference type="SAM" id="MobiDB-lite"/>
    </source>
</evidence>
<reference evidence="3 4" key="1">
    <citation type="submission" date="2020-04" db="EMBL/GenBank/DDBJ databases">
        <title>Paraburkholderia sp. RP-4-7 isolated from soil.</title>
        <authorList>
            <person name="Dahal R.H."/>
        </authorList>
    </citation>
    <scope>NUCLEOTIDE SEQUENCE [LARGE SCALE GENOMIC DNA]</scope>
    <source>
        <strain evidence="3 4">RP-4-7</strain>
    </source>
</reference>
<dbReference type="Pfam" id="PF07514">
    <property type="entry name" value="TraI_2"/>
    <property type="match status" value="1"/>
</dbReference>
<dbReference type="Gene3D" id="1.10.3210.40">
    <property type="match status" value="1"/>
</dbReference>
<accession>A0A848IQR5</accession>
<proteinExistence type="predicted"/>
<gene>
    <name evidence="3" type="ORF">HHL24_26610</name>
</gene>